<accession>A0ABS3WDT6</accession>
<dbReference type="Proteomes" id="UP000670947">
    <property type="component" value="Unassembled WGS sequence"/>
</dbReference>
<keyword evidence="1" id="KW-0732">Signal</keyword>
<feature type="signal peptide" evidence="1">
    <location>
        <begin position="1"/>
        <end position="16"/>
    </location>
</feature>
<feature type="chain" id="PRO_5046858045" evidence="1">
    <location>
        <begin position="17"/>
        <end position="132"/>
    </location>
</feature>
<evidence type="ECO:0000313" key="3">
    <source>
        <dbReference type="Proteomes" id="UP000670947"/>
    </source>
</evidence>
<keyword evidence="3" id="KW-1185">Reference proteome</keyword>
<evidence type="ECO:0000313" key="2">
    <source>
        <dbReference type="EMBL" id="MBO7746459.1"/>
    </source>
</evidence>
<comment type="caution">
    <text evidence="2">The sequence shown here is derived from an EMBL/GenBank/DDBJ whole genome shotgun (WGS) entry which is preliminary data.</text>
</comment>
<reference evidence="2 3" key="1">
    <citation type="submission" date="2021-03" db="EMBL/GenBank/DDBJ databases">
        <title>Paenibacillus artemisicola MWE-103 whole genome sequence.</title>
        <authorList>
            <person name="Ham Y.J."/>
        </authorList>
    </citation>
    <scope>NUCLEOTIDE SEQUENCE [LARGE SCALE GENOMIC DNA]</scope>
    <source>
        <strain evidence="2 3">MWE-103</strain>
    </source>
</reference>
<dbReference type="EMBL" id="JAGGDJ010000018">
    <property type="protein sequence ID" value="MBO7746459.1"/>
    <property type="molecule type" value="Genomic_DNA"/>
</dbReference>
<proteinExistence type="predicted"/>
<sequence length="132" mass="14223">MLLIPALLLAAQPVTAASKTAKIKVTFVRATLAQNNHVGNEWWTGGYVNGKEVPEGGSVTLNVKSTDTIKLLAEAQEQDKYPDDGQASAAVKVSSVTKSLDKALSVTVTENRGRYSGNTAKWKFTFKIQRVS</sequence>
<evidence type="ECO:0000256" key="1">
    <source>
        <dbReference type="SAM" id="SignalP"/>
    </source>
</evidence>
<protein>
    <submittedName>
        <fullName evidence="2">Uncharacterized protein</fullName>
    </submittedName>
</protein>
<name>A0ABS3WDT6_9BACL</name>
<gene>
    <name evidence="2" type="ORF">I8J29_19785</name>
</gene>
<organism evidence="2 3">
    <name type="scientific">Paenibacillus artemisiicola</name>
    <dbReference type="NCBI Taxonomy" id="1172618"/>
    <lineage>
        <taxon>Bacteria</taxon>
        <taxon>Bacillati</taxon>
        <taxon>Bacillota</taxon>
        <taxon>Bacilli</taxon>
        <taxon>Bacillales</taxon>
        <taxon>Paenibacillaceae</taxon>
        <taxon>Paenibacillus</taxon>
    </lineage>
</organism>